<reference evidence="2" key="1">
    <citation type="journal article" date="2019" name="Int. J. Syst. Evol. Microbiol.">
        <title>The Global Catalogue of Microorganisms (GCM) 10K type strain sequencing project: providing services to taxonomists for standard genome sequencing and annotation.</title>
        <authorList>
            <consortium name="The Broad Institute Genomics Platform"/>
            <consortium name="The Broad Institute Genome Sequencing Center for Infectious Disease"/>
            <person name="Wu L."/>
            <person name="Ma J."/>
        </authorList>
    </citation>
    <scope>NUCLEOTIDE SEQUENCE [LARGE SCALE GENOMIC DNA]</scope>
    <source>
        <strain evidence="2">CCUG 53903</strain>
    </source>
</reference>
<organism evidence="1 2">
    <name type="scientific">Nonomuraea insulae</name>
    <dbReference type="NCBI Taxonomy" id="1616787"/>
    <lineage>
        <taxon>Bacteria</taxon>
        <taxon>Bacillati</taxon>
        <taxon>Actinomycetota</taxon>
        <taxon>Actinomycetes</taxon>
        <taxon>Streptosporangiales</taxon>
        <taxon>Streptosporangiaceae</taxon>
        <taxon>Nonomuraea</taxon>
    </lineage>
</organism>
<gene>
    <name evidence="1" type="ORF">ACFPZ3_25690</name>
</gene>
<dbReference type="Proteomes" id="UP001596058">
    <property type="component" value="Unassembled WGS sequence"/>
</dbReference>
<protein>
    <submittedName>
        <fullName evidence="1">Uncharacterized protein</fullName>
    </submittedName>
</protein>
<name>A0ABW1CPZ5_9ACTN</name>
<sequence length="109" mass="11027">MSELVTVVPFTACAGVMAGPETVGADAGPLLVATSSGGMAKPSVFSAAVYTRKFLTLASPGDLSTRPWLAAPGVGDRAAGQRTGVELQMHPMLEAAELGAGHQEPCACR</sequence>
<comment type="caution">
    <text evidence="1">The sequence shown here is derived from an EMBL/GenBank/DDBJ whole genome shotgun (WGS) entry which is preliminary data.</text>
</comment>
<keyword evidence="2" id="KW-1185">Reference proteome</keyword>
<dbReference type="RefSeq" id="WP_379516779.1">
    <property type="nucleotide sequence ID" value="NZ_JBHSPA010000028.1"/>
</dbReference>
<accession>A0ABW1CPZ5</accession>
<evidence type="ECO:0000313" key="1">
    <source>
        <dbReference type="EMBL" id="MFC5827272.1"/>
    </source>
</evidence>
<evidence type="ECO:0000313" key="2">
    <source>
        <dbReference type="Proteomes" id="UP001596058"/>
    </source>
</evidence>
<proteinExistence type="predicted"/>
<dbReference type="EMBL" id="JBHSPA010000028">
    <property type="protein sequence ID" value="MFC5827272.1"/>
    <property type="molecule type" value="Genomic_DNA"/>
</dbReference>